<evidence type="ECO:0000256" key="2">
    <source>
        <dbReference type="SAM" id="Phobius"/>
    </source>
</evidence>
<evidence type="ECO:0000313" key="4">
    <source>
        <dbReference type="Proteomes" id="UP001231124"/>
    </source>
</evidence>
<feature type="region of interest" description="Disordered" evidence="1">
    <location>
        <begin position="235"/>
        <end position="261"/>
    </location>
</feature>
<keyword evidence="2" id="KW-1133">Transmembrane helix</keyword>
<comment type="caution">
    <text evidence="3">The sequence shown here is derived from an EMBL/GenBank/DDBJ whole genome shotgun (WGS) entry which is preliminary data.</text>
</comment>
<reference evidence="3 4" key="1">
    <citation type="submission" date="2023-07" db="EMBL/GenBank/DDBJ databases">
        <title>Genomic Encyclopedia of Type Strains, Phase IV (KMG-IV): sequencing the most valuable type-strain genomes for metagenomic binning, comparative biology and taxonomic classification.</title>
        <authorList>
            <person name="Goeker M."/>
        </authorList>
    </citation>
    <scope>NUCLEOTIDE SEQUENCE [LARGE SCALE GENOMIC DNA]</scope>
    <source>
        <strain evidence="3 4">DSM 19013</strain>
    </source>
</reference>
<evidence type="ECO:0000256" key="1">
    <source>
        <dbReference type="SAM" id="MobiDB-lite"/>
    </source>
</evidence>
<keyword evidence="4" id="KW-1185">Reference proteome</keyword>
<keyword evidence="2" id="KW-0812">Transmembrane</keyword>
<dbReference type="Proteomes" id="UP001231124">
    <property type="component" value="Unassembled WGS sequence"/>
</dbReference>
<sequence>MRRIPQIDRWPGADHEARSPLPPGLIAALLAAAALAAGLAVTVRWAASPPPLAPPPAKVERPAILGVAPLRLVEAGIDPVKVEPGRIDPRTGLREDVLARGHFEAPEAPVLRLALTRGAGAERAPGLFVLLARRAAVPMAGGMPLSVRRTGSRDAVATRFGTAETVEATLTGEVTRRCTGFVTAQPGLRIDGFLCGPLGTAPDARSLACTLDALELDDPGDPTASAAFATARATSDCPATAAAEGPSRTGSVPRRRADTKN</sequence>
<evidence type="ECO:0000313" key="3">
    <source>
        <dbReference type="EMBL" id="MDQ0447198.1"/>
    </source>
</evidence>
<protein>
    <submittedName>
        <fullName evidence="3">Uncharacterized protein</fullName>
    </submittedName>
</protein>
<gene>
    <name evidence="3" type="ORF">QO012_001694</name>
</gene>
<dbReference type="RefSeq" id="WP_238206865.1">
    <property type="nucleotide sequence ID" value="NZ_BPQE01000031.1"/>
</dbReference>
<name>A0ABU0HXX6_9HYPH</name>
<keyword evidence="2" id="KW-0472">Membrane</keyword>
<dbReference type="EMBL" id="JAUSVP010000004">
    <property type="protein sequence ID" value="MDQ0447198.1"/>
    <property type="molecule type" value="Genomic_DNA"/>
</dbReference>
<proteinExistence type="predicted"/>
<accession>A0ABU0HXX6</accession>
<feature type="transmembrane region" description="Helical" evidence="2">
    <location>
        <begin position="21"/>
        <end position="47"/>
    </location>
</feature>
<organism evidence="3 4">
    <name type="scientific">Methylobacterium aerolatum</name>
    <dbReference type="NCBI Taxonomy" id="418708"/>
    <lineage>
        <taxon>Bacteria</taxon>
        <taxon>Pseudomonadati</taxon>
        <taxon>Pseudomonadota</taxon>
        <taxon>Alphaproteobacteria</taxon>
        <taxon>Hyphomicrobiales</taxon>
        <taxon>Methylobacteriaceae</taxon>
        <taxon>Methylobacterium</taxon>
    </lineage>
</organism>